<evidence type="ECO:0000256" key="1">
    <source>
        <dbReference type="ARBA" id="ARBA00023125"/>
    </source>
</evidence>
<dbReference type="CDD" id="cd00084">
    <property type="entry name" value="HMG-box_SF"/>
    <property type="match status" value="1"/>
</dbReference>
<feature type="compositionally biased region" description="Basic and acidic residues" evidence="3">
    <location>
        <begin position="10"/>
        <end position="24"/>
    </location>
</feature>
<sequence>MSTRSGRNVNKVERFDPTDKKRATVQDSDVEGSDEEPKPKKTKKAAPAAKKAGKRKVSKENSDGTPKEKRPLSAYFLFLAEERPALVKEQPDLGAKEVVSELAVRWKALPDSKKQKFTAAAAKAKAEYDAKKGDKPAKKSKK</sequence>
<evidence type="ECO:0000313" key="6">
    <source>
        <dbReference type="EMBL" id="VFT96688.1"/>
    </source>
</evidence>
<dbReference type="InterPro" id="IPR050342">
    <property type="entry name" value="HMGB"/>
</dbReference>
<dbReference type="SUPFAM" id="SSF47095">
    <property type="entry name" value="HMG-box"/>
    <property type="match status" value="1"/>
</dbReference>
<organism evidence="6 7">
    <name type="scientific">Aphanomyces stellatus</name>
    <dbReference type="NCBI Taxonomy" id="120398"/>
    <lineage>
        <taxon>Eukaryota</taxon>
        <taxon>Sar</taxon>
        <taxon>Stramenopiles</taxon>
        <taxon>Oomycota</taxon>
        <taxon>Saprolegniomycetes</taxon>
        <taxon>Saprolegniales</taxon>
        <taxon>Verrucalvaceae</taxon>
        <taxon>Aphanomyces</taxon>
    </lineage>
</organism>
<dbReference type="PANTHER" id="PTHR48112:SF22">
    <property type="entry name" value="MITOCHONDRIAL TRANSCRIPTION FACTOR A, ISOFORM B"/>
    <property type="match status" value="1"/>
</dbReference>
<feature type="region of interest" description="Disordered" evidence="3">
    <location>
        <begin position="1"/>
        <end position="71"/>
    </location>
</feature>
<dbReference type="GO" id="GO:0006357">
    <property type="term" value="P:regulation of transcription by RNA polymerase II"/>
    <property type="evidence" value="ECO:0007669"/>
    <property type="project" value="TreeGrafter"/>
</dbReference>
<protein>
    <submittedName>
        <fullName evidence="6">Aste57867_19991 protein</fullName>
    </submittedName>
</protein>
<keyword evidence="1 2" id="KW-0238">DNA-binding</keyword>
<feature type="compositionally biased region" description="Basic and acidic residues" evidence="3">
    <location>
        <begin position="124"/>
        <end position="142"/>
    </location>
</feature>
<proteinExistence type="predicted"/>
<feature type="compositionally biased region" description="Basic and acidic residues" evidence="3">
    <location>
        <begin position="58"/>
        <end position="71"/>
    </location>
</feature>
<feature type="region of interest" description="Disordered" evidence="3">
    <location>
        <begin position="121"/>
        <end position="142"/>
    </location>
</feature>
<dbReference type="GO" id="GO:0003677">
    <property type="term" value="F:DNA binding"/>
    <property type="evidence" value="ECO:0007669"/>
    <property type="project" value="UniProtKB-UniRule"/>
</dbReference>
<name>A0A485LIK2_9STRA</name>
<evidence type="ECO:0000256" key="2">
    <source>
        <dbReference type="PROSITE-ProRule" id="PRU00267"/>
    </source>
</evidence>
<dbReference type="Proteomes" id="UP000332933">
    <property type="component" value="Unassembled WGS sequence"/>
</dbReference>
<dbReference type="Pfam" id="PF00505">
    <property type="entry name" value="HMG_box"/>
    <property type="match status" value="1"/>
</dbReference>
<keyword evidence="7" id="KW-1185">Reference proteome</keyword>
<evidence type="ECO:0000313" key="7">
    <source>
        <dbReference type="Proteomes" id="UP000332933"/>
    </source>
</evidence>
<dbReference type="OrthoDB" id="1919336at2759"/>
<reference evidence="6 7" key="1">
    <citation type="submission" date="2019-03" db="EMBL/GenBank/DDBJ databases">
        <authorList>
            <person name="Gaulin E."/>
            <person name="Dumas B."/>
        </authorList>
    </citation>
    <scope>NUCLEOTIDE SEQUENCE [LARGE SCALE GENOMIC DNA]</scope>
    <source>
        <strain evidence="6">CBS 568.67</strain>
    </source>
</reference>
<evidence type="ECO:0000259" key="4">
    <source>
        <dbReference type="PROSITE" id="PS50118"/>
    </source>
</evidence>
<accession>A0A485LIK2</accession>
<dbReference type="PANTHER" id="PTHR48112">
    <property type="entry name" value="HIGH MOBILITY GROUP PROTEIN DSP1"/>
    <property type="match status" value="1"/>
</dbReference>
<feature type="DNA-binding region" description="HMG box" evidence="2">
    <location>
        <begin position="68"/>
        <end position="136"/>
    </location>
</feature>
<dbReference type="Gene3D" id="1.10.30.10">
    <property type="entry name" value="High mobility group box domain"/>
    <property type="match status" value="1"/>
</dbReference>
<dbReference type="EMBL" id="VJMH01006730">
    <property type="protein sequence ID" value="KAF0688371.1"/>
    <property type="molecule type" value="Genomic_DNA"/>
</dbReference>
<evidence type="ECO:0000313" key="5">
    <source>
        <dbReference type="EMBL" id="KAF0688371.1"/>
    </source>
</evidence>
<dbReference type="SMART" id="SM00398">
    <property type="entry name" value="HMG"/>
    <property type="match status" value="1"/>
</dbReference>
<keyword evidence="2" id="KW-0539">Nucleus</keyword>
<feature type="domain" description="HMG box" evidence="4">
    <location>
        <begin position="68"/>
        <end position="136"/>
    </location>
</feature>
<gene>
    <name evidence="6" type="primary">Aste57867_19991</name>
    <name evidence="5" type="ORF">As57867_019925</name>
    <name evidence="6" type="ORF">ASTE57867_19991</name>
</gene>
<dbReference type="InterPro" id="IPR009071">
    <property type="entry name" value="HMG_box_dom"/>
</dbReference>
<dbReference type="GO" id="GO:0005634">
    <property type="term" value="C:nucleus"/>
    <property type="evidence" value="ECO:0007669"/>
    <property type="project" value="UniProtKB-UniRule"/>
</dbReference>
<dbReference type="InterPro" id="IPR036910">
    <property type="entry name" value="HMG_box_dom_sf"/>
</dbReference>
<dbReference type="EMBL" id="CAADRA010006753">
    <property type="protein sequence ID" value="VFT96688.1"/>
    <property type="molecule type" value="Genomic_DNA"/>
</dbReference>
<dbReference type="PROSITE" id="PS50118">
    <property type="entry name" value="HMG_BOX_2"/>
    <property type="match status" value="1"/>
</dbReference>
<reference evidence="5" key="2">
    <citation type="submission" date="2019-06" db="EMBL/GenBank/DDBJ databases">
        <title>Genomics analysis of Aphanomyces spp. identifies a new class of oomycete effector associated with host adaptation.</title>
        <authorList>
            <person name="Gaulin E."/>
        </authorList>
    </citation>
    <scope>NUCLEOTIDE SEQUENCE</scope>
    <source>
        <strain evidence="5">CBS 578.67</strain>
    </source>
</reference>
<dbReference type="AlphaFoldDB" id="A0A485LIK2"/>
<evidence type="ECO:0000256" key="3">
    <source>
        <dbReference type="SAM" id="MobiDB-lite"/>
    </source>
</evidence>